<dbReference type="HOGENOM" id="CLU_125199_0_0_1"/>
<dbReference type="EnsemblPlants" id="LPERR08G10110.1">
    <property type="protein sequence ID" value="LPERR08G10110.1"/>
    <property type="gene ID" value="LPERR08G10110"/>
</dbReference>
<reference evidence="1" key="3">
    <citation type="submission" date="2015-04" db="UniProtKB">
        <authorList>
            <consortium name="EnsemblPlants"/>
        </authorList>
    </citation>
    <scope>IDENTIFICATION</scope>
</reference>
<proteinExistence type="predicted"/>
<organism evidence="1 2">
    <name type="scientific">Leersia perrieri</name>
    <dbReference type="NCBI Taxonomy" id="77586"/>
    <lineage>
        <taxon>Eukaryota</taxon>
        <taxon>Viridiplantae</taxon>
        <taxon>Streptophyta</taxon>
        <taxon>Embryophyta</taxon>
        <taxon>Tracheophyta</taxon>
        <taxon>Spermatophyta</taxon>
        <taxon>Magnoliopsida</taxon>
        <taxon>Liliopsida</taxon>
        <taxon>Poales</taxon>
        <taxon>Poaceae</taxon>
        <taxon>BOP clade</taxon>
        <taxon>Oryzoideae</taxon>
        <taxon>Oryzeae</taxon>
        <taxon>Oryzinae</taxon>
        <taxon>Leersia</taxon>
    </lineage>
</organism>
<keyword evidence="2" id="KW-1185">Reference proteome</keyword>
<protein>
    <submittedName>
        <fullName evidence="1">Uncharacterized protein</fullName>
    </submittedName>
</protein>
<dbReference type="Proteomes" id="UP000032180">
    <property type="component" value="Chromosome 8"/>
</dbReference>
<dbReference type="AlphaFoldDB" id="A0A0D9X742"/>
<sequence>MCVQREVMEIVTYMKKTRCCYVHEVRREFRIYSKAFGMDGIHIWKACQVYFPKHQTAPYLEFSTLSNLHLKPCYRDRLGDAQEVMMTTWRRTSFARFTRTQAFPHKEIEDKKEKAQFGLVSAACAVKSKTGQTLSYGVLFGRLTTHWKAIFMAHVMDRDKDTEYFWLHHKGRNKLTAVQIRNQIVLYLYPSYFVTHVKAI</sequence>
<reference evidence="1 2" key="1">
    <citation type="submission" date="2012-08" db="EMBL/GenBank/DDBJ databases">
        <title>Oryza genome evolution.</title>
        <authorList>
            <person name="Wing R.A."/>
        </authorList>
    </citation>
    <scope>NUCLEOTIDE SEQUENCE</scope>
</reference>
<evidence type="ECO:0000313" key="1">
    <source>
        <dbReference type="EnsemblPlants" id="LPERR08G10110.1"/>
    </source>
</evidence>
<evidence type="ECO:0000313" key="2">
    <source>
        <dbReference type="Proteomes" id="UP000032180"/>
    </source>
</evidence>
<accession>A0A0D9X742</accession>
<dbReference type="Gramene" id="LPERR08G10110.1">
    <property type="protein sequence ID" value="LPERR08G10110.1"/>
    <property type="gene ID" value="LPERR08G10110"/>
</dbReference>
<dbReference type="STRING" id="77586.A0A0D9X742"/>
<reference evidence="2" key="2">
    <citation type="submission" date="2013-12" db="EMBL/GenBank/DDBJ databases">
        <authorList>
            <person name="Yu Y."/>
            <person name="Lee S."/>
            <person name="de Baynast K."/>
            <person name="Wissotski M."/>
            <person name="Liu L."/>
            <person name="Talag J."/>
            <person name="Goicoechea J."/>
            <person name="Angelova A."/>
            <person name="Jetty R."/>
            <person name="Kudrna D."/>
            <person name="Golser W."/>
            <person name="Rivera L."/>
            <person name="Zhang J."/>
            <person name="Wing R."/>
        </authorList>
    </citation>
    <scope>NUCLEOTIDE SEQUENCE</scope>
</reference>
<name>A0A0D9X742_9ORYZ</name>